<comment type="caution">
    <text evidence="2">The sequence shown here is derived from an EMBL/GenBank/DDBJ whole genome shotgun (WGS) entry which is preliminary data.</text>
</comment>
<gene>
    <name evidence="2" type="ORF">RJ640_005859</name>
</gene>
<sequence length="249" mass="28858">MPRSSKSSLLETDSLGLLDGLERRFETPNNQLRLGPAKVTKRLFPPINNQNSLISFGNPHNQNFNNSMPKTPKLTFPRFNGDNPRGRVKRCEQYFEFCPIPEEFKVTYASVHFEDQVEYWYSTYIKPLGKVTWTKFVHDMYARFSNVSRDSVIAEFNQLKQTTSVSEYYNHFEELRAQVVEEFGSMDEGYFIKSFIGGLKPEIRSRVEQFKVMTLTKAIHIARKEEVEIANLFPHAKAHQTSSSNPSLQ</sequence>
<reference evidence="2" key="1">
    <citation type="submission" date="2022-12" db="EMBL/GenBank/DDBJ databases">
        <title>Draft genome assemblies for two species of Escallonia (Escalloniales).</title>
        <authorList>
            <person name="Chanderbali A."/>
            <person name="Dervinis C."/>
            <person name="Anghel I."/>
            <person name="Soltis D."/>
            <person name="Soltis P."/>
            <person name="Zapata F."/>
        </authorList>
    </citation>
    <scope>NUCLEOTIDE SEQUENCE</scope>
    <source>
        <strain evidence="2">UCBG92.1500</strain>
        <tissue evidence="2">Leaf</tissue>
    </source>
</reference>
<dbReference type="Proteomes" id="UP001187471">
    <property type="component" value="Unassembled WGS sequence"/>
</dbReference>
<protein>
    <recommendedName>
        <fullName evidence="1">Ty3 transposon capsid-like protein domain-containing protein</fullName>
    </recommendedName>
</protein>
<dbReference type="Pfam" id="PF19259">
    <property type="entry name" value="Ty3_capsid"/>
    <property type="match status" value="1"/>
</dbReference>
<evidence type="ECO:0000313" key="3">
    <source>
        <dbReference type="Proteomes" id="UP001187471"/>
    </source>
</evidence>
<dbReference type="EMBL" id="JAVXUO010000253">
    <property type="protein sequence ID" value="KAK2993987.1"/>
    <property type="molecule type" value="Genomic_DNA"/>
</dbReference>
<organism evidence="2 3">
    <name type="scientific">Escallonia rubra</name>
    <dbReference type="NCBI Taxonomy" id="112253"/>
    <lineage>
        <taxon>Eukaryota</taxon>
        <taxon>Viridiplantae</taxon>
        <taxon>Streptophyta</taxon>
        <taxon>Embryophyta</taxon>
        <taxon>Tracheophyta</taxon>
        <taxon>Spermatophyta</taxon>
        <taxon>Magnoliopsida</taxon>
        <taxon>eudicotyledons</taxon>
        <taxon>Gunneridae</taxon>
        <taxon>Pentapetalae</taxon>
        <taxon>asterids</taxon>
        <taxon>campanulids</taxon>
        <taxon>Escalloniales</taxon>
        <taxon>Escalloniaceae</taxon>
        <taxon>Escallonia</taxon>
    </lineage>
</organism>
<keyword evidence="3" id="KW-1185">Reference proteome</keyword>
<feature type="domain" description="Ty3 transposon capsid-like protein" evidence="1">
    <location>
        <begin position="95"/>
        <end position="237"/>
    </location>
</feature>
<evidence type="ECO:0000313" key="2">
    <source>
        <dbReference type="EMBL" id="KAK2993987.1"/>
    </source>
</evidence>
<name>A0AA88S0K3_9ASTE</name>
<dbReference type="InterPro" id="IPR045358">
    <property type="entry name" value="Ty3_capsid"/>
</dbReference>
<dbReference type="AlphaFoldDB" id="A0AA88S0K3"/>
<proteinExistence type="predicted"/>
<evidence type="ECO:0000259" key="1">
    <source>
        <dbReference type="Pfam" id="PF19259"/>
    </source>
</evidence>
<accession>A0AA88S0K3</accession>